<keyword evidence="4" id="KW-0028">Amino-acid biosynthesis</keyword>
<feature type="compositionally biased region" description="Basic and acidic residues" evidence="11">
    <location>
        <begin position="1"/>
        <end position="10"/>
    </location>
</feature>
<evidence type="ECO:0000256" key="6">
    <source>
        <dbReference type="ARBA" id="ARBA00022801"/>
    </source>
</evidence>
<dbReference type="Gene3D" id="3.40.50.1000">
    <property type="entry name" value="HAD superfamily/HAD-like"/>
    <property type="match status" value="1"/>
</dbReference>
<dbReference type="Proteomes" id="UP000464374">
    <property type="component" value="Chromosome"/>
</dbReference>
<organism evidence="12 13">
    <name type="scientific">Treponema vincentii</name>
    <dbReference type="NCBI Taxonomy" id="69710"/>
    <lineage>
        <taxon>Bacteria</taxon>
        <taxon>Pseudomonadati</taxon>
        <taxon>Spirochaetota</taxon>
        <taxon>Spirochaetia</taxon>
        <taxon>Spirochaetales</taxon>
        <taxon>Treponemataceae</taxon>
        <taxon>Treponema</taxon>
    </lineage>
</organism>
<dbReference type="GO" id="GO:0005737">
    <property type="term" value="C:cytoplasm"/>
    <property type="evidence" value="ECO:0007669"/>
    <property type="project" value="TreeGrafter"/>
</dbReference>
<reference evidence="12 13" key="1">
    <citation type="submission" date="2020-01" db="EMBL/GenBank/DDBJ databases">
        <title>Complete genome sequence of a human oral phylogroup 1 Treponema sp. strain ATCC 700766, originally isolated from periodontitis dental plaque.</title>
        <authorList>
            <person name="Chan Y."/>
            <person name="Huo Y.-B."/>
            <person name="Yu X.-L."/>
            <person name="Zeng H."/>
            <person name="Leung W.-K."/>
            <person name="Watt R.M."/>
        </authorList>
    </citation>
    <scope>NUCLEOTIDE SEQUENCE [LARGE SCALE GENOMIC DNA]</scope>
    <source>
        <strain evidence="12 13">OMZ 804</strain>
    </source>
</reference>
<name>A0A6P1Y2Z2_9SPIR</name>
<evidence type="ECO:0000256" key="11">
    <source>
        <dbReference type="SAM" id="MobiDB-lite"/>
    </source>
</evidence>
<evidence type="ECO:0000256" key="4">
    <source>
        <dbReference type="ARBA" id="ARBA00022605"/>
    </source>
</evidence>
<comment type="cofactor">
    <cofactor evidence="1">
        <name>Mg(2+)</name>
        <dbReference type="ChEBI" id="CHEBI:18420"/>
    </cofactor>
</comment>
<dbReference type="GO" id="GO:0006564">
    <property type="term" value="P:L-serine biosynthetic process"/>
    <property type="evidence" value="ECO:0007669"/>
    <property type="project" value="UniProtKB-KW"/>
</dbReference>
<keyword evidence="6 12" id="KW-0378">Hydrolase</keyword>
<comment type="catalytic activity">
    <reaction evidence="9">
        <text>O-phospho-L-serine + H2O = L-serine + phosphate</text>
        <dbReference type="Rhea" id="RHEA:21208"/>
        <dbReference type="ChEBI" id="CHEBI:15377"/>
        <dbReference type="ChEBI" id="CHEBI:33384"/>
        <dbReference type="ChEBI" id="CHEBI:43474"/>
        <dbReference type="ChEBI" id="CHEBI:57524"/>
        <dbReference type="EC" id="3.1.3.3"/>
    </reaction>
</comment>
<dbReference type="InterPro" id="IPR050582">
    <property type="entry name" value="HAD-like_SerB"/>
</dbReference>
<sequence>METKATDKTHKTNKPALTGNWEPQNKLRLERLIAEKAFADNYAVFDWDYTCIFYDIQDSLFLYQLEHLCFNLAPEQFAVTIRHEIPQDIPLVGCFNSEGRQLTAADLSADLDDRYRFLYHAYQHLNGTLPLEEVVQTEEYLDFKAKILTLMRYAVTVCDTDISQSVCTGLTLPELNSLVEKTIAEALTAEIKQYTLVSPMRQAGRAGVVTATYRKGIRIQPEIQELFRRFEEHGITPYICSASQEDGVRVFACNPAYGYCLRPEQVFGRRRLRNADGVFTDERDYSIPQTWREGKADAIRTLIAPRHGGKAPILIAGDSDGDFCMMDAFKNEALLLILYRNQKPHEKLYPLIQRGLAERNAPDASIIVQHRNEETGLFISGVSDCADGSVNVL</sequence>
<evidence type="ECO:0000256" key="9">
    <source>
        <dbReference type="ARBA" id="ARBA00048138"/>
    </source>
</evidence>
<evidence type="ECO:0000256" key="2">
    <source>
        <dbReference type="ARBA" id="ARBA00005135"/>
    </source>
</evidence>
<gene>
    <name evidence="12" type="ORF">GWP43_12975</name>
</gene>
<keyword evidence="7" id="KW-0460">Magnesium</keyword>
<evidence type="ECO:0000256" key="1">
    <source>
        <dbReference type="ARBA" id="ARBA00001946"/>
    </source>
</evidence>
<dbReference type="RefSeq" id="WP_162664494.1">
    <property type="nucleotide sequence ID" value="NZ_CP048020.1"/>
</dbReference>
<keyword evidence="8" id="KW-0718">Serine biosynthesis</keyword>
<dbReference type="AlphaFoldDB" id="A0A6P1Y2Z2"/>
<dbReference type="PANTHER" id="PTHR43344:SF2">
    <property type="entry name" value="PHOSPHOSERINE PHOSPHATASE"/>
    <property type="match status" value="1"/>
</dbReference>
<evidence type="ECO:0000313" key="13">
    <source>
        <dbReference type="Proteomes" id="UP000464374"/>
    </source>
</evidence>
<dbReference type="Pfam" id="PF12710">
    <property type="entry name" value="HAD"/>
    <property type="match status" value="1"/>
</dbReference>
<evidence type="ECO:0000313" key="12">
    <source>
        <dbReference type="EMBL" id="QHX44217.1"/>
    </source>
</evidence>
<comment type="pathway">
    <text evidence="2">Amino-acid biosynthesis; L-serine biosynthesis; L-serine from 3-phospho-D-glycerate: step 3/3.</text>
</comment>
<dbReference type="InterPro" id="IPR036412">
    <property type="entry name" value="HAD-like_sf"/>
</dbReference>
<evidence type="ECO:0000256" key="10">
    <source>
        <dbReference type="ARBA" id="ARBA00048523"/>
    </source>
</evidence>
<dbReference type="KEGG" id="trz:GWP43_12975"/>
<protein>
    <recommendedName>
        <fullName evidence="3">phosphoserine phosphatase</fullName>
        <ecNumber evidence="3">3.1.3.3</ecNumber>
    </recommendedName>
</protein>
<dbReference type="EC" id="3.1.3.3" evidence="3"/>
<dbReference type="Gene3D" id="1.20.1440.320">
    <property type="match status" value="1"/>
</dbReference>
<evidence type="ECO:0000256" key="3">
    <source>
        <dbReference type="ARBA" id="ARBA00012640"/>
    </source>
</evidence>
<dbReference type="EMBL" id="CP048020">
    <property type="protein sequence ID" value="QHX44217.1"/>
    <property type="molecule type" value="Genomic_DNA"/>
</dbReference>
<evidence type="ECO:0000256" key="8">
    <source>
        <dbReference type="ARBA" id="ARBA00023299"/>
    </source>
</evidence>
<accession>A0A6P1Y2Z2</accession>
<feature type="region of interest" description="Disordered" evidence="11">
    <location>
        <begin position="1"/>
        <end position="20"/>
    </location>
</feature>
<dbReference type="SUPFAM" id="SSF56784">
    <property type="entry name" value="HAD-like"/>
    <property type="match status" value="1"/>
</dbReference>
<comment type="catalytic activity">
    <reaction evidence="10">
        <text>O-phospho-D-serine + H2O = D-serine + phosphate</text>
        <dbReference type="Rhea" id="RHEA:24873"/>
        <dbReference type="ChEBI" id="CHEBI:15377"/>
        <dbReference type="ChEBI" id="CHEBI:35247"/>
        <dbReference type="ChEBI" id="CHEBI:43474"/>
        <dbReference type="ChEBI" id="CHEBI:58680"/>
        <dbReference type="EC" id="3.1.3.3"/>
    </reaction>
</comment>
<dbReference type="GO" id="GO:0000287">
    <property type="term" value="F:magnesium ion binding"/>
    <property type="evidence" value="ECO:0007669"/>
    <property type="project" value="TreeGrafter"/>
</dbReference>
<evidence type="ECO:0000256" key="7">
    <source>
        <dbReference type="ARBA" id="ARBA00022842"/>
    </source>
</evidence>
<dbReference type="GO" id="GO:0036424">
    <property type="term" value="F:L-phosphoserine phosphatase activity"/>
    <property type="evidence" value="ECO:0007669"/>
    <property type="project" value="TreeGrafter"/>
</dbReference>
<dbReference type="InterPro" id="IPR023214">
    <property type="entry name" value="HAD_sf"/>
</dbReference>
<proteinExistence type="predicted"/>
<dbReference type="PANTHER" id="PTHR43344">
    <property type="entry name" value="PHOSPHOSERINE PHOSPHATASE"/>
    <property type="match status" value="1"/>
</dbReference>
<evidence type="ECO:0000256" key="5">
    <source>
        <dbReference type="ARBA" id="ARBA00022723"/>
    </source>
</evidence>
<keyword evidence="5" id="KW-0479">Metal-binding</keyword>